<gene>
    <name evidence="3" type="ORF">SAMN05660493_03251</name>
</gene>
<keyword evidence="4" id="KW-1185">Reference proteome</keyword>
<dbReference type="Pfam" id="PF07510">
    <property type="entry name" value="GmrSD_C"/>
    <property type="match status" value="1"/>
</dbReference>
<dbReference type="STRING" id="1121284.SAMN05660493_03251"/>
<dbReference type="InterPro" id="IPR011089">
    <property type="entry name" value="GmrSD_C"/>
</dbReference>
<organism evidence="3 4">
    <name type="scientific">Epilithonimonas bovis DSM 19482</name>
    <dbReference type="NCBI Taxonomy" id="1121284"/>
    <lineage>
        <taxon>Bacteria</taxon>
        <taxon>Pseudomonadati</taxon>
        <taxon>Bacteroidota</taxon>
        <taxon>Flavobacteriia</taxon>
        <taxon>Flavobacteriales</taxon>
        <taxon>Weeksellaceae</taxon>
        <taxon>Chryseobacterium group</taxon>
        <taxon>Epilithonimonas</taxon>
    </lineage>
</organism>
<protein>
    <submittedName>
        <fullName evidence="3">Uncharacterized conserved protein, contains ParB-like and HNH nuclease domains</fullName>
    </submittedName>
</protein>
<accession>A0A1U7Q1B5</accession>
<reference evidence="4" key="1">
    <citation type="submission" date="2016-10" db="EMBL/GenBank/DDBJ databases">
        <authorList>
            <person name="Varghese N."/>
            <person name="Submissions S."/>
        </authorList>
    </citation>
    <scope>NUCLEOTIDE SEQUENCE [LARGE SCALE GENOMIC DNA]</scope>
    <source>
        <strain evidence="4">DSM 19482</strain>
    </source>
</reference>
<sequence length="565" mass="66453">MADLHVSKKTVGKLFSEMQNRKFVIPDYQRPYKWNIEKCETLWNDIENFAQTDAKNGADYFLGTIVSYVNEDKNQEIIDGQQRITSFMLLLRSFFKKLDDMVEDEDVIGLKNQLAPCIWDINPISQKVTDKTKIHIVSEVATEEDNETFHKILQTGIVLQDRTDNYSRNYKFFKEKCDEYATLNPMQWKELCVTILQKCIILPIECDAQDTALTIFSTLNDRGMPLADSDIFKAQIYRNCNTEDKRKEFTETWKELTQICKQGNFSIDDIFRYYTHILRARKGDKTKEVGLRKFYADNKYERLKDTNLISELMELAYFWRFINTETEPEIDYTYSISTKAKIHLHCLSCYPNEFWKYATSVFFMKNKDSQTFETDFENMLQKLIAFLFAKFIDQPSVNAIKDDIYNSCISLNTNNELQYKFSLNEELLNQQIDGHSSSRISRALLLLYAYLNPNQTELIPSTFDIEHIFPKKWQDTNYNGWTKTDADLCLDRFGNKTVFEKKLNIQAGNGYFGIKKQKYRVSSIATVTDLSNYPNNDWIKTDIENRETEFKNALMVYFRTNLANN</sequence>
<name>A0A1U7Q1B5_9FLAO</name>
<evidence type="ECO:0000313" key="3">
    <source>
        <dbReference type="EMBL" id="SIT98763.1"/>
    </source>
</evidence>
<dbReference type="AlphaFoldDB" id="A0A1U7Q1B5"/>
<evidence type="ECO:0000313" key="4">
    <source>
        <dbReference type="Proteomes" id="UP000187261"/>
    </source>
</evidence>
<evidence type="ECO:0000259" key="1">
    <source>
        <dbReference type="Pfam" id="PF03235"/>
    </source>
</evidence>
<feature type="domain" description="GmrSD restriction endonucleases N-terminal" evidence="1">
    <location>
        <begin position="12"/>
        <end position="236"/>
    </location>
</feature>
<dbReference type="InterPro" id="IPR004919">
    <property type="entry name" value="GmrSD_N"/>
</dbReference>
<evidence type="ECO:0000259" key="2">
    <source>
        <dbReference type="Pfam" id="PF07510"/>
    </source>
</evidence>
<dbReference type="OrthoDB" id="9798761at2"/>
<dbReference type="EMBL" id="FTPU01000066">
    <property type="protein sequence ID" value="SIT98763.1"/>
    <property type="molecule type" value="Genomic_DNA"/>
</dbReference>
<dbReference type="PANTHER" id="PTHR35149">
    <property type="entry name" value="SLL5132 PROTEIN"/>
    <property type="match status" value="1"/>
</dbReference>
<dbReference type="Proteomes" id="UP000187261">
    <property type="component" value="Unassembled WGS sequence"/>
</dbReference>
<dbReference type="RefSeq" id="WP_076784540.1">
    <property type="nucleotide sequence ID" value="NZ_FTPU01000066.1"/>
</dbReference>
<dbReference type="PANTHER" id="PTHR35149:SF2">
    <property type="entry name" value="DUF262 DOMAIN-CONTAINING PROTEIN"/>
    <property type="match status" value="1"/>
</dbReference>
<proteinExistence type="predicted"/>
<dbReference type="Pfam" id="PF03235">
    <property type="entry name" value="GmrSD_N"/>
    <property type="match status" value="1"/>
</dbReference>
<feature type="domain" description="GmrSD restriction endonucleases C-terminal" evidence="2">
    <location>
        <begin position="433"/>
        <end position="550"/>
    </location>
</feature>